<reference evidence="2" key="1">
    <citation type="journal article" date="2023" name="Mol. Phylogenet. Evol.">
        <title>Genome-scale phylogeny and comparative genomics of the fungal order Sordariales.</title>
        <authorList>
            <person name="Hensen N."/>
            <person name="Bonometti L."/>
            <person name="Westerberg I."/>
            <person name="Brannstrom I.O."/>
            <person name="Guillou S."/>
            <person name="Cros-Aarteil S."/>
            <person name="Calhoun S."/>
            <person name="Haridas S."/>
            <person name="Kuo A."/>
            <person name="Mondo S."/>
            <person name="Pangilinan J."/>
            <person name="Riley R."/>
            <person name="LaButti K."/>
            <person name="Andreopoulos B."/>
            <person name="Lipzen A."/>
            <person name="Chen C."/>
            <person name="Yan M."/>
            <person name="Daum C."/>
            <person name="Ng V."/>
            <person name="Clum A."/>
            <person name="Steindorff A."/>
            <person name="Ohm R.A."/>
            <person name="Martin F."/>
            <person name="Silar P."/>
            <person name="Natvig D.O."/>
            <person name="Lalanne C."/>
            <person name="Gautier V."/>
            <person name="Ament-Velasquez S.L."/>
            <person name="Kruys A."/>
            <person name="Hutchinson M.I."/>
            <person name="Powell A.J."/>
            <person name="Barry K."/>
            <person name="Miller A.N."/>
            <person name="Grigoriev I.V."/>
            <person name="Debuchy R."/>
            <person name="Gladieux P."/>
            <person name="Hiltunen Thoren M."/>
            <person name="Johannesson H."/>
        </authorList>
    </citation>
    <scope>NUCLEOTIDE SEQUENCE</scope>
    <source>
        <strain evidence="2">PSN243</strain>
    </source>
</reference>
<dbReference type="EMBL" id="MU865957">
    <property type="protein sequence ID" value="KAK4446361.1"/>
    <property type="molecule type" value="Genomic_DNA"/>
</dbReference>
<evidence type="ECO:0000259" key="1">
    <source>
        <dbReference type="PROSITE" id="PS50404"/>
    </source>
</evidence>
<accession>A0AAV9GH71</accession>
<comment type="caution">
    <text evidence="2">The sequence shown here is derived from an EMBL/GenBank/DDBJ whole genome shotgun (WGS) entry which is preliminary data.</text>
</comment>
<sequence>MASNEILLFDIPTRAPRTTWSLNPWKTRLLLAYKGLDFKTEWVEYPEIKPRLEGYITPPWKEPIYTVPTVRFPDGTYVMDSRRIAEAINERYPNPPIQMASKYYTWLEKNYQALMTHLEGVYKPLIPARLLNEASVPYWHETRSRDVGMPLDQLAKERGGDVAWGLVEPLLKEVAGMLRENGEGPFFLGKEVSYADFWWAGFLLFVKKIGEDLWEELMRRSGEHAKAHEELLEAVRPWSERNDH</sequence>
<feature type="domain" description="GST N-terminal" evidence="1">
    <location>
        <begin position="11"/>
        <end position="96"/>
    </location>
</feature>
<dbReference type="AlphaFoldDB" id="A0AAV9GH71"/>
<dbReference type="SUPFAM" id="SSF52833">
    <property type="entry name" value="Thioredoxin-like"/>
    <property type="match status" value="1"/>
</dbReference>
<protein>
    <recommendedName>
        <fullName evidence="1">GST N-terminal domain-containing protein</fullName>
    </recommendedName>
</protein>
<dbReference type="InterPro" id="IPR036249">
    <property type="entry name" value="Thioredoxin-like_sf"/>
</dbReference>
<keyword evidence="3" id="KW-1185">Reference proteome</keyword>
<dbReference type="Gene3D" id="1.20.1050.10">
    <property type="match status" value="1"/>
</dbReference>
<dbReference type="InterPro" id="IPR054416">
    <property type="entry name" value="GST_UstS-like_C"/>
</dbReference>
<dbReference type="InterPro" id="IPR004045">
    <property type="entry name" value="Glutathione_S-Trfase_N"/>
</dbReference>
<evidence type="ECO:0000313" key="3">
    <source>
        <dbReference type="Proteomes" id="UP001321760"/>
    </source>
</evidence>
<dbReference type="Proteomes" id="UP001321760">
    <property type="component" value="Unassembled WGS sequence"/>
</dbReference>
<dbReference type="InterPro" id="IPR036282">
    <property type="entry name" value="Glutathione-S-Trfase_C_sf"/>
</dbReference>
<gene>
    <name evidence="2" type="ORF">QBC34DRAFT_149779</name>
</gene>
<evidence type="ECO:0000313" key="2">
    <source>
        <dbReference type="EMBL" id="KAK4446361.1"/>
    </source>
</evidence>
<dbReference type="CDD" id="cd03038">
    <property type="entry name" value="GST_N_etherase_LigE"/>
    <property type="match status" value="1"/>
</dbReference>
<dbReference type="SUPFAM" id="SSF47616">
    <property type="entry name" value="GST C-terminal domain-like"/>
    <property type="match status" value="1"/>
</dbReference>
<dbReference type="Pfam" id="PF13409">
    <property type="entry name" value="GST_N_2"/>
    <property type="match status" value="1"/>
</dbReference>
<dbReference type="Gene3D" id="3.40.30.10">
    <property type="entry name" value="Glutaredoxin"/>
    <property type="match status" value="1"/>
</dbReference>
<organism evidence="2 3">
    <name type="scientific">Podospora aff. communis PSN243</name>
    <dbReference type="NCBI Taxonomy" id="3040156"/>
    <lineage>
        <taxon>Eukaryota</taxon>
        <taxon>Fungi</taxon>
        <taxon>Dikarya</taxon>
        <taxon>Ascomycota</taxon>
        <taxon>Pezizomycotina</taxon>
        <taxon>Sordariomycetes</taxon>
        <taxon>Sordariomycetidae</taxon>
        <taxon>Sordariales</taxon>
        <taxon>Podosporaceae</taxon>
        <taxon>Podospora</taxon>
    </lineage>
</organism>
<name>A0AAV9GH71_9PEZI</name>
<reference evidence="2" key="2">
    <citation type="submission" date="2023-05" db="EMBL/GenBank/DDBJ databases">
        <authorList>
            <consortium name="Lawrence Berkeley National Laboratory"/>
            <person name="Steindorff A."/>
            <person name="Hensen N."/>
            <person name="Bonometti L."/>
            <person name="Westerberg I."/>
            <person name="Brannstrom I.O."/>
            <person name="Guillou S."/>
            <person name="Cros-Aarteil S."/>
            <person name="Calhoun S."/>
            <person name="Haridas S."/>
            <person name="Kuo A."/>
            <person name="Mondo S."/>
            <person name="Pangilinan J."/>
            <person name="Riley R."/>
            <person name="Labutti K."/>
            <person name="Andreopoulos B."/>
            <person name="Lipzen A."/>
            <person name="Chen C."/>
            <person name="Yanf M."/>
            <person name="Daum C."/>
            <person name="Ng V."/>
            <person name="Clum A."/>
            <person name="Ohm R."/>
            <person name="Martin F."/>
            <person name="Silar P."/>
            <person name="Natvig D."/>
            <person name="Lalanne C."/>
            <person name="Gautier V."/>
            <person name="Ament-Velasquez S.L."/>
            <person name="Kruys A."/>
            <person name="Hutchinson M.I."/>
            <person name="Powell A.J."/>
            <person name="Barry K."/>
            <person name="Miller A.N."/>
            <person name="Grigoriev I.V."/>
            <person name="Debuchy R."/>
            <person name="Gladieux P."/>
            <person name="Thoren M.H."/>
            <person name="Johannesson H."/>
        </authorList>
    </citation>
    <scope>NUCLEOTIDE SEQUENCE</scope>
    <source>
        <strain evidence="2">PSN243</strain>
    </source>
</reference>
<proteinExistence type="predicted"/>
<dbReference type="Pfam" id="PF22041">
    <property type="entry name" value="GST_C_7"/>
    <property type="match status" value="1"/>
</dbReference>
<dbReference type="PROSITE" id="PS50404">
    <property type="entry name" value="GST_NTER"/>
    <property type="match status" value="1"/>
</dbReference>